<sequence>MPRLIPLLASLGLSLLTANAAAAESPRQVIIDQDAFGPATSNLQAVLMAIQAPDVKVLGITVESGDGWCRENTQHTLRMLELIGRTDIPVAAGPDLPLLNTPQATKLWEARYGKLAYKGAWTEAWPKNSVVPRSPPHAADVVPPMAEGAPKLKARPEAAADFLVQTVRAHPHQVSIVALGPLTNLALAVKLDPELPSLVKELVIMGGSFSPQPPPGGSPFASEYANTPRLEFNFRFDPEAASIVLHQHWPQLTLVPVDPTTTTYLGQSTLDTIGKAGTPVARYLQRYGQAGYPLWDEMAMGLWLDPALIRQQRTLSVDVDTDHGAGYGNTLSWNPGLNPGLGETSAKVVFKVDDAALLQQFTQLMQAPTPRR</sequence>
<reference evidence="5" key="1">
    <citation type="submission" date="2012-02" db="EMBL/GenBank/DDBJ databases">
        <title>The complete genome of Frateuria aurantia DSM 6220.</title>
        <authorList>
            <consortium name="US DOE Joint Genome Institute (JGI-PGF)"/>
            <person name="Lucas S."/>
            <person name="Copeland A."/>
            <person name="Lapidus A."/>
            <person name="Glavina del Rio T."/>
            <person name="Dalin E."/>
            <person name="Tice H."/>
            <person name="Bruce D."/>
            <person name="Goodwin L."/>
            <person name="Pitluck S."/>
            <person name="Peters L."/>
            <person name="Ovchinnikova G."/>
            <person name="Teshima H."/>
            <person name="Kyrpides N."/>
            <person name="Mavromatis K."/>
            <person name="Ivanova N."/>
            <person name="Brettin T."/>
            <person name="Detter J.C."/>
            <person name="Han C."/>
            <person name="Larimer F."/>
            <person name="Land M."/>
            <person name="Hauser L."/>
            <person name="Markowitz V."/>
            <person name="Cheng J.-F."/>
            <person name="Hugenholtz P."/>
            <person name="Woyke T."/>
            <person name="Wu D."/>
            <person name="Brambilla E."/>
            <person name="Klenk H.-P."/>
            <person name="Eisen J.A."/>
        </authorList>
    </citation>
    <scope>NUCLEOTIDE SEQUENCE</scope>
    <source>
        <strain evidence="5">DSM 6220</strain>
    </source>
</reference>
<dbReference type="HOGENOM" id="CLU_036838_7_0_6"/>
<dbReference type="SUPFAM" id="SSF53590">
    <property type="entry name" value="Nucleoside hydrolase"/>
    <property type="match status" value="1"/>
</dbReference>
<dbReference type="AlphaFoldDB" id="H8L493"/>
<protein>
    <submittedName>
        <fullName evidence="5">Inosine-uridine nucleoside N-ribohydrolase</fullName>
    </submittedName>
</protein>
<evidence type="ECO:0000313" key="6">
    <source>
        <dbReference type="Proteomes" id="UP000005234"/>
    </source>
</evidence>
<keyword evidence="6" id="KW-1185">Reference proteome</keyword>
<dbReference type="InterPro" id="IPR001910">
    <property type="entry name" value="Inosine/uridine_hydrolase_dom"/>
</dbReference>
<dbReference type="InterPro" id="IPR023186">
    <property type="entry name" value="IUNH"/>
</dbReference>
<evidence type="ECO:0000313" key="5">
    <source>
        <dbReference type="EMBL" id="AFC84926.1"/>
    </source>
</evidence>
<keyword evidence="3" id="KW-0732">Signal</keyword>
<dbReference type="InterPro" id="IPR036452">
    <property type="entry name" value="Ribo_hydro-like"/>
</dbReference>
<feature type="chain" id="PRO_5003615627" evidence="3">
    <location>
        <begin position="23"/>
        <end position="372"/>
    </location>
</feature>
<dbReference type="STRING" id="767434.Fraau_0439"/>
<dbReference type="PANTHER" id="PTHR12304:SF4">
    <property type="entry name" value="URIDINE NUCLEOSIDASE"/>
    <property type="match status" value="1"/>
</dbReference>
<dbReference type="RefSeq" id="WP_014401932.1">
    <property type="nucleotide sequence ID" value="NC_017033.1"/>
</dbReference>
<dbReference type="GO" id="GO:0005829">
    <property type="term" value="C:cytosol"/>
    <property type="evidence" value="ECO:0007669"/>
    <property type="project" value="TreeGrafter"/>
</dbReference>
<dbReference type="GO" id="GO:0008477">
    <property type="term" value="F:purine nucleosidase activity"/>
    <property type="evidence" value="ECO:0007669"/>
    <property type="project" value="TreeGrafter"/>
</dbReference>
<gene>
    <name evidence="5" type="ordered locus">Fraau_0439</name>
</gene>
<evidence type="ECO:0000256" key="1">
    <source>
        <dbReference type="ARBA" id="ARBA00022801"/>
    </source>
</evidence>
<feature type="signal peptide" evidence="3">
    <location>
        <begin position="1"/>
        <end position="22"/>
    </location>
</feature>
<feature type="domain" description="Inosine/uridine-preferring nucleoside hydrolase" evidence="4">
    <location>
        <begin position="29"/>
        <end position="358"/>
    </location>
</feature>
<accession>H8L493</accession>
<name>H8L493_FRAAD</name>
<dbReference type="PANTHER" id="PTHR12304">
    <property type="entry name" value="INOSINE-URIDINE PREFERRING NUCLEOSIDE HYDROLASE"/>
    <property type="match status" value="1"/>
</dbReference>
<dbReference type="GO" id="GO:0006152">
    <property type="term" value="P:purine nucleoside catabolic process"/>
    <property type="evidence" value="ECO:0007669"/>
    <property type="project" value="TreeGrafter"/>
</dbReference>
<evidence type="ECO:0000259" key="4">
    <source>
        <dbReference type="Pfam" id="PF01156"/>
    </source>
</evidence>
<dbReference type="Pfam" id="PF01156">
    <property type="entry name" value="IU_nuc_hydro"/>
    <property type="match status" value="1"/>
</dbReference>
<dbReference type="Proteomes" id="UP000005234">
    <property type="component" value="Chromosome"/>
</dbReference>
<dbReference type="eggNOG" id="COG1957">
    <property type="taxonomic scope" value="Bacteria"/>
</dbReference>
<proteinExistence type="predicted"/>
<dbReference type="EMBL" id="CP003350">
    <property type="protein sequence ID" value="AFC84926.1"/>
    <property type="molecule type" value="Genomic_DNA"/>
</dbReference>
<dbReference type="Gene3D" id="3.90.245.10">
    <property type="entry name" value="Ribonucleoside hydrolase-like"/>
    <property type="match status" value="1"/>
</dbReference>
<dbReference type="KEGG" id="fau:Fraau_0439"/>
<evidence type="ECO:0000256" key="2">
    <source>
        <dbReference type="ARBA" id="ARBA00023295"/>
    </source>
</evidence>
<organism evidence="5 6">
    <name type="scientific">Frateuria aurantia (strain ATCC 33424 / DSM 6220 / KCTC 2777 / LMG 1558 / NBRC 3245 / NCIMB 13370)</name>
    <name type="common">Acetobacter aurantius</name>
    <dbReference type="NCBI Taxonomy" id="767434"/>
    <lineage>
        <taxon>Bacteria</taxon>
        <taxon>Pseudomonadati</taxon>
        <taxon>Pseudomonadota</taxon>
        <taxon>Gammaproteobacteria</taxon>
        <taxon>Lysobacterales</taxon>
        <taxon>Rhodanobacteraceae</taxon>
        <taxon>Frateuria</taxon>
    </lineage>
</organism>
<keyword evidence="2" id="KW-0326">Glycosidase</keyword>
<keyword evidence="1 5" id="KW-0378">Hydrolase</keyword>
<evidence type="ECO:0000256" key="3">
    <source>
        <dbReference type="SAM" id="SignalP"/>
    </source>
</evidence>